<dbReference type="GO" id="GO:0016432">
    <property type="term" value="F:tRNA-uridine aminocarboxypropyltransferase activity"/>
    <property type="evidence" value="ECO:0007669"/>
    <property type="project" value="UniProtKB-EC"/>
</dbReference>
<keyword evidence="3" id="KW-0949">S-adenosyl-L-methionine</keyword>
<dbReference type="KEGG" id="bbel:109469715"/>
<comment type="catalytic activity">
    <reaction evidence="6">
        <text>a uridine in tRNA + S-adenosyl-L-methionine = a 3-[(3S)-3-amino-3-carboxypropyl]uridine in tRNA + S-methyl-5'-thioadenosine + H(+)</text>
        <dbReference type="Rhea" id="RHEA:62432"/>
        <dbReference type="Rhea" id="RHEA-COMP:13339"/>
        <dbReference type="Rhea" id="RHEA-COMP:16092"/>
        <dbReference type="ChEBI" id="CHEBI:15378"/>
        <dbReference type="ChEBI" id="CHEBI:17509"/>
        <dbReference type="ChEBI" id="CHEBI:59789"/>
        <dbReference type="ChEBI" id="CHEBI:65315"/>
        <dbReference type="ChEBI" id="CHEBI:82930"/>
        <dbReference type="EC" id="2.5.1.25"/>
    </reaction>
</comment>
<accession>A0A6P4YHD8</accession>
<feature type="compositionally biased region" description="Polar residues" evidence="7">
    <location>
        <begin position="264"/>
        <end position="273"/>
    </location>
</feature>
<keyword evidence="2" id="KW-0808">Transferase</keyword>
<dbReference type="GO" id="GO:0008033">
    <property type="term" value="P:tRNA processing"/>
    <property type="evidence" value="ECO:0007669"/>
    <property type="project" value="UniProtKB-KW"/>
</dbReference>
<evidence type="ECO:0000256" key="6">
    <source>
        <dbReference type="ARBA" id="ARBA00048718"/>
    </source>
</evidence>
<dbReference type="OrthoDB" id="408541at2759"/>
<evidence type="ECO:0000259" key="8">
    <source>
        <dbReference type="SMART" id="SM01144"/>
    </source>
</evidence>
<dbReference type="InterPro" id="IPR005636">
    <property type="entry name" value="DTW"/>
</dbReference>
<dbReference type="SMART" id="SM01144">
    <property type="entry name" value="DTW"/>
    <property type="match status" value="1"/>
</dbReference>
<dbReference type="Proteomes" id="UP000515135">
    <property type="component" value="Unplaced"/>
</dbReference>
<dbReference type="PANTHER" id="PTHR21392:SF0">
    <property type="entry name" value="TRNA-URIDINE AMINOCARBOXYPROPYLTRANSFERASE 2"/>
    <property type="match status" value="1"/>
</dbReference>
<organism evidence="9 10">
    <name type="scientific">Branchiostoma belcheri</name>
    <name type="common">Amphioxus</name>
    <dbReference type="NCBI Taxonomy" id="7741"/>
    <lineage>
        <taxon>Eukaryota</taxon>
        <taxon>Metazoa</taxon>
        <taxon>Chordata</taxon>
        <taxon>Cephalochordata</taxon>
        <taxon>Leptocardii</taxon>
        <taxon>Amphioxiformes</taxon>
        <taxon>Branchiostomatidae</taxon>
        <taxon>Branchiostoma</taxon>
    </lineage>
</organism>
<evidence type="ECO:0000256" key="4">
    <source>
        <dbReference type="ARBA" id="ARBA00022694"/>
    </source>
</evidence>
<keyword evidence="9" id="KW-1185">Reference proteome</keyword>
<evidence type="ECO:0000256" key="5">
    <source>
        <dbReference type="ARBA" id="ARBA00034489"/>
    </source>
</evidence>
<evidence type="ECO:0000256" key="7">
    <source>
        <dbReference type="SAM" id="MobiDB-lite"/>
    </source>
</evidence>
<proteinExistence type="inferred from homology"/>
<dbReference type="PANTHER" id="PTHR21392">
    <property type="entry name" value="TRNA-URIDINE AMINOCARBOXYPROPYLTRANSFERASE 2"/>
    <property type="match status" value="1"/>
</dbReference>
<dbReference type="InterPro" id="IPR039262">
    <property type="entry name" value="DTWD2/TAPT"/>
</dbReference>
<evidence type="ECO:0000256" key="1">
    <source>
        <dbReference type="ARBA" id="ARBA00012386"/>
    </source>
</evidence>
<feature type="region of interest" description="Disordered" evidence="7">
    <location>
        <begin position="239"/>
        <end position="273"/>
    </location>
</feature>
<sequence>MADGEDGSSADDSWFFDSLAHLTPEPPTKRTMCDRCGRPATVCLCPFLPRQPLQVSTTVYIIQHPHEETRVLRTVPLLAACLPPDRCHVIRGKRFKQGHHPELELMLSSPYTYVLYPSDDALNIEEVTMTTQLANQDTPPYNMVIIDGTWTQARDIYTANEIFHLPKQVKLSGTGVSEYVIRTQPTDNSLSTLETAAVAMAALERRPEIKEVLFAPLRALCKFQLECGAQPHQSKEYLKSRGLYKKPSPHHTPENRRLCKKTSPHNTTGKAGL</sequence>
<evidence type="ECO:0000313" key="10">
    <source>
        <dbReference type="RefSeq" id="XP_019623853.1"/>
    </source>
</evidence>
<gene>
    <name evidence="10" type="primary">LOC109469715</name>
</gene>
<dbReference type="EC" id="2.5.1.25" evidence="1"/>
<comment type="similarity">
    <text evidence="5">Belongs to the TDD superfamily. DTWD2 family.</text>
</comment>
<dbReference type="AlphaFoldDB" id="A0A6P4YHD8"/>
<evidence type="ECO:0000256" key="2">
    <source>
        <dbReference type="ARBA" id="ARBA00022679"/>
    </source>
</evidence>
<evidence type="ECO:0000313" key="9">
    <source>
        <dbReference type="Proteomes" id="UP000515135"/>
    </source>
</evidence>
<dbReference type="RefSeq" id="XP_019623853.1">
    <property type="nucleotide sequence ID" value="XM_019768294.1"/>
</dbReference>
<keyword evidence="4" id="KW-0819">tRNA processing</keyword>
<protein>
    <recommendedName>
        <fullName evidence="1">tRNA-uridine aminocarboxypropyltransferase</fullName>
        <ecNumber evidence="1">2.5.1.25</ecNumber>
    </recommendedName>
</protein>
<dbReference type="Pfam" id="PF03942">
    <property type="entry name" value="DTW"/>
    <property type="match status" value="1"/>
</dbReference>
<dbReference type="GeneID" id="109469715"/>
<evidence type="ECO:0000256" key="3">
    <source>
        <dbReference type="ARBA" id="ARBA00022691"/>
    </source>
</evidence>
<feature type="domain" description="DTW" evidence="8">
    <location>
        <begin position="29"/>
        <end position="229"/>
    </location>
</feature>
<reference evidence="10" key="1">
    <citation type="submission" date="2025-08" db="UniProtKB">
        <authorList>
            <consortium name="RefSeq"/>
        </authorList>
    </citation>
    <scope>IDENTIFICATION</scope>
    <source>
        <tissue evidence="10">Gonad</tissue>
    </source>
</reference>
<name>A0A6P4YHD8_BRABE</name>